<evidence type="ECO:0000256" key="1">
    <source>
        <dbReference type="SAM" id="Phobius"/>
    </source>
</evidence>
<evidence type="ECO:0008006" key="4">
    <source>
        <dbReference type="Google" id="ProtNLM"/>
    </source>
</evidence>
<feature type="transmembrane region" description="Helical" evidence="1">
    <location>
        <begin position="12"/>
        <end position="31"/>
    </location>
</feature>
<proteinExistence type="predicted"/>
<keyword evidence="1" id="KW-1133">Transmembrane helix</keyword>
<evidence type="ECO:0000313" key="2">
    <source>
        <dbReference type="EMBL" id="MET3726748.1"/>
    </source>
</evidence>
<feature type="transmembrane region" description="Helical" evidence="1">
    <location>
        <begin position="347"/>
        <end position="366"/>
    </location>
</feature>
<keyword evidence="1" id="KW-0812">Transmembrane</keyword>
<dbReference type="InterPro" id="IPR036259">
    <property type="entry name" value="MFS_trans_sf"/>
</dbReference>
<dbReference type="RefSeq" id="WP_198768622.1">
    <property type="nucleotide sequence ID" value="NZ_JAEACF010000001.1"/>
</dbReference>
<name>A0ABV2LDS1_9BACL</name>
<keyword evidence="3" id="KW-1185">Reference proteome</keyword>
<gene>
    <name evidence="2" type="ORF">ABID52_000329</name>
</gene>
<dbReference type="SUPFAM" id="SSF103473">
    <property type="entry name" value="MFS general substrate transporter"/>
    <property type="match status" value="1"/>
</dbReference>
<feature type="transmembrane region" description="Helical" evidence="1">
    <location>
        <begin position="317"/>
        <end position="335"/>
    </location>
</feature>
<reference evidence="2 3" key="1">
    <citation type="submission" date="2024-06" db="EMBL/GenBank/DDBJ databases">
        <title>Genomic Encyclopedia of Type Strains, Phase IV (KMG-IV): sequencing the most valuable type-strain genomes for metagenomic binning, comparative biology and taxonomic classification.</title>
        <authorList>
            <person name="Goeker M."/>
        </authorList>
    </citation>
    <scope>NUCLEOTIDE SEQUENCE [LARGE SCALE GENOMIC DNA]</scope>
    <source>
        <strain evidence="2 3">DSM 100124</strain>
    </source>
</reference>
<feature type="transmembrane region" description="Helical" evidence="1">
    <location>
        <begin position="185"/>
        <end position="206"/>
    </location>
</feature>
<keyword evidence="1" id="KW-0472">Membrane</keyword>
<comment type="caution">
    <text evidence="2">The sequence shown here is derived from an EMBL/GenBank/DDBJ whole genome shotgun (WGS) entry which is preliminary data.</text>
</comment>
<feature type="transmembrane region" description="Helical" evidence="1">
    <location>
        <begin position="231"/>
        <end position="253"/>
    </location>
</feature>
<feature type="transmembrane region" description="Helical" evidence="1">
    <location>
        <begin position="281"/>
        <end position="305"/>
    </location>
</feature>
<protein>
    <recommendedName>
        <fullName evidence="4">ABC-2 family transporter protein</fullName>
    </recommendedName>
</protein>
<sequence length="377" mass="44105">MRIVVNEIRKLFSVKIICLLLLVSFFVYQQFIMFEFKHFPNGRPLLDDFRATQKMLVDYGESMDSEEFKDFKEIKEQRIAEATEYLKSQKEMVAAGIDTYEEFSNMDQENEKLAALHSKIFFEDSVDIFWEIQARDGIIDRYEHPERFNEHELTPKQNARMDELVENGSTKAIFTFMVFENYNVLMKYVAILIFLNIMIILMPLYIRDKRNHVQLLQYTSKTGRSLFSHKLLSGLTASLIIITAQLAFFFFMYRGNDTSMFFPLSINSIFNIFVSWYDLTFFQYIVLTVICVYLLGIALVLVGAWISSIAPNYMTSVGLHVPLAFLLFGTGTTYLVQNLTSIYLNPYLVPISFVTILILTSVLFIWRYRKEKVNNIL</sequence>
<dbReference type="EMBL" id="JBEPMP010000001">
    <property type="protein sequence ID" value="MET3726748.1"/>
    <property type="molecule type" value="Genomic_DNA"/>
</dbReference>
<evidence type="ECO:0000313" key="3">
    <source>
        <dbReference type="Proteomes" id="UP001549097"/>
    </source>
</evidence>
<dbReference type="Proteomes" id="UP001549097">
    <property type="component" value="Unassembled WGS sequence"/>
</dbReference>
<organism evidence="2 3">
    <name type="scientific">Fictibacillus halophilus</name>
    <dbReference type="NCBI Taxonomy" id="1610490"/>
    <lineage>
        <taxon>Bacteria</taxon>
        <taxon>Bacillati</taxon>
        <taxon>Bacillota</taxon>
        <taxon>Bacilli</taxon>
        <taxon>Bacillales</taxon>
        <taxon>Fictibacillaceae</taxon>
        <taxon>Fictibacillus</taxon>
    </lineage>
</organism>
<accession>A0ABV2LDS1</accession>